<dbReference type="PIRSF" id="PIRSF002161">
    <property type="entry name" value="Ribosomal_L5"/>
    <property type="match status" value="1"/>
</dbReference>
<dbReference type="GO" id="GO:0006412">
    <property type="term" value="P:translation"/>
    <property type="evidence" value="ECO:0007669"/>
    <property type="project" value="UniProtKB-UniRule"/>
</dbReference>
<dbReference type="GO" id="GO:0003735">
    <property type="term" value="F:structural constituent of ribosome"/>
    <property type="evidence" value="ECO:0007669"/>
    <property type="project" value="InterPro"/>
</dbReference>
<accession>A0A0H4T9V1</accession>
<dbReference type="NCBIfam" id="NF000585">
    <property type="entry name" value="PRK00010.1"/>
    <property type="match status" value="1"/>
</dbReference>
<feature type="domain" description="Large ribosomal subunit protein uL5 N-terminal" evidence="7">
    <location>
        <begin position="25"/>
        <end position="81"/>
    </location>
</feature>
<protein>
    <recommendedName>
        <fullName evidence="4 5">Large ribosomal subunit protein uL5</fullName>
    </recommendedName>
</protein>
<dbReference type="InterPro" id="IPR031310">
    <property type="entry name" value="Ribosomal_uL5_N"/>
</dbReference>
<keyword evidence="5" id="KW-0699">rRNA-binding</keyword>
<keyword evidence="3 5" id="KW-0687">Ribonucleoprotein</keyword>
<comment type="subunit">
    <text evidence="5">Part of the 50S ribosomal subunit; part of the 5S rRNA/L5/L18/L25 subcomplex. Contacts the 5S rRNA and the P site tRNA. Forms a bridge to the 30S subunit in the 70S ribosome.</text>
</comment>
<evidence type="ECO:0000259" key="7">
    <source>
        <dbReference type="Pfam" id="PF00281"/>
    </source>
</evidence>
<evidence type="ECO:0000256" key="1">
    <source>
        <dbReference type="ARBA" id="ARBA00008553"/>
    </source>
</evidence>
<reference evidence="9" key="1">
    <citation type="journal article" date="2015" name="ISME J.">
        <title>Aquifer environment selects for microbial species cohorts in sediment and groundwater.</title>
        <authorList>
            <person name="Hug L.A."/>
            <person name="Thomas B.C."/>
            <person name="Brown C.T."/>
            <person name="Frischkorn K.R."/>
            <person name="Williams K.H."/>
            <person name="Tringe S.G."/>
            <person name="Banfield J.F."/>
        </authorList>
    </citation>
    <scope>NUCLEOTIDE SEQUENCE</scope>
</reference>
<dbReference type="Pfam" id="PF00673">
    <property type="entry name" value="Ribosomal_L5_C"/>
    <property type="match status" value="1"/>
</dbReference>
<gene>
    <name evidence="5 9" type="primary">rplE</name>
</gene>
<evidence type="ECO:0000256" key="4">
    <source>
        <dbReference type="ARBA" id="ARBA00035245"/>
    </source>
</evidence>
<comment type="similarity">
    <text evidence="1 5 6">Belongs to the universal ribosomal protein uL5 family.</text>
</comment>
<dbReference type="InterPro" id="IPR002132">
    <property type="entry name" value="Ribosomal_uL5"/>
</dbReference>
<evidence type="ECO:0000259" key="8">
    <source>
        <dbReference type="Pfam" id="PF00673"/>
    </source>
</evidence>
<dbReference type="Gene3D" id="3.30.1440.10">
    <property type="match status" value="1"/>
</dbReference>
<feature type="domain" description="Large ribosomal subunit protein uL5 C-terminal" evidence="8">
    <location>
        <begin position="85"/>
        <end position="178"/>
    </location>
</feature>
<evidence type="ECO:0000256" key="6">
    <source>
        <dbReference type="RuleBase" id="RU003930"/>
    </source>
</evidence>
<dbReference type="GO" id="GO:0000049">
    <property type="term" value="F:tRNA binding"/>
    <property type="evidence" value="ECO:0007669"/>
    <property type="project" value="UniProtKB-UniRule"/>
</dbReference>
<evidence type="ECO:0000256" key="5">
    <source>
        <dbReference type="HAMAP-Rule" id="MF_01333"/>
    </source>
</evidence>
<evidence type="ECO:0000313" key="9">
    <source>
        <dbReference type="EMBL" id="AKQ03252.1"/>
    </source>
</evidence>
<keyword evidence="5" id="KW-0694">RNA-binding</keyword>
<dbReference type="PANTHER" id="PTHR11994">
    <property type="entry name" value="60S RIBOSOMAL PROTEIN L11-RELATED"/>
    <property type="match status" value="1"/>
</dbReference>
<dbReference type="SUPFAM" id="SSF55282">
    <property type="entry name" value="RL5-like"/>
    <property type="match status" value="1"/>
</dbReference>
<dbReference type="EMBL" id="KT007009">
    <property type="protein sequence ID" value="AKQ03252.1"/>
    <property type="molecule type" value="Genomic_DNA"/>
</dbReference>
<comment type="function">
    <text evidence="5">This is 1 of the proteins that bind and probably mediate the attachment of the 5S RNA into the large ribosomal subunit, where it forms part of the central protuberance. In the 70S ribosome it contacts protein S13 of the 30S subunit (bridge B1b), connecting the 2 subunits; this bridge is implicated in subunit movement. Contacts the P site tRNA; the 5S rRNA and some of its associated proteins might help stabilize positioning of ribosome-bound tRNAs.</text>
</comment>
<dbReference type="InterPro" id="IPR031309">
    <property type="entry name" value="Ribosomal_uL5_C"/>
</dbReference>
<evidence type="ECO:0000256" key="3">
    <source>
        <dbReference type="ARBA" id="ARBA00023274"/>
    </source>
</evidence>
<proteinExistence type="inferred from homology"/>
<dbReference type="Pfam" id="PF00281">
    <property type="entry name" value="Ribosomal_L5"/>
    <property type="match status" value="1"/>
</dbReference>
<evidence type="ECO:0000256" key="2">
    <source>
        <dbReference type="ARBA" id="ARBA00022980"/>
    </source>
</evidence>
<sequence>MTPRLKEKYQKEIKGILAEEFEIKNKMAIPKVLKVTVNMGIGEISKSKELKESLSRDLAAISGQKPSIRAAKVSIATFGIRAGMPVGLAVTLRGVRMYDFLDKLFSIVLPRLRDFRGVSRKSFDKYGNYTLGFSEHTVFPEVDVTKATTPKGLAITITTNAGSPEKGLKLLELLGMPFEKEG</sequence>
<dbReference type="InterPro" id="IPR020930">
    <property type="entry name" value="Ribosomal_uL5_bac-type"/>
</dbReference>
<dbReference type="GO" id="GO:1990904">
    <property type="term" value="C:ribonucleoprotein complex"/>
    <property type="evidence" value="ECO:0007669"/>
    <property type="project" value="UniProtKB-KW"/>
</dbReference>
<dbReference type="FunFam" id="3.30.1440.10:FF:000001">
    <property type="entry name" value="50S ribosomal protein L5"/>
    <property type="match status" value="1"/>
</dbReference>
<dbReference type="GO" id="GO:0005840">
    <property type="term" value="C:ribosome"/>
    <property type="evidence" value="ECO:0007669"/>
    <property type="project" value="UniProtKB-KW"/>
</dbReference>
<name>A0A0H4T9V1_9BACT</name>
<dbReference type="InterPro" id="IPR022803">
    <property type="entry name" value="Ribosomal_uL5_dom_sf"/>
</dbReference>
<organism evidence="9">
    <name type="scientific">uncultured Microgenomates bacterium Rifle_16ft_4_minimus_37906</name>
    <dbReference type="NCBI Taxonomy" id="1665116"/>
    <lineage>
        <taxon>Bacteria</taxon>
        <taxon>Candidatus Microgenomatota</taxon>
        <taxon>environmental samples</taxon>
    </lineage>
</organism>
<dbReference type="HAMAP" id="MF_01333_B">
    <property type="entry name" value="Ribosomal_uL5_B"/>
    <property type="match status" value="1"/>
</dbReference>
<keyword evidence="2 5" id="KW-0689">Ribosomal protein</keyword>
<keyword evidence="5" id="KW-0820">tRNA-binding</keyword>
<dbReference type="AlphaFoldDB" id="A0A0H4T9V1"/>
<dbReference type="GO" id="GO:0019843">
    <property type="term" value="F:rRNA binding"/>
    <property type="evidence" value="ECO:0007669"/>
    <property type="project" value="UniProtKB-UniRule"/>
</dbReference>